<reference evidence="2 3" key="1">
    <citation type="submission" date="2019-03" db="EMBL/GenBank/DDBJ databases">
        <title>Genomic Encyclopedia of Type Strains, Phase IV (KMG-IV): sequencing the most valuable type-strain genomes for metagenomic binning, comparative biology and taxonomic classification.</title>
        <authorList>
            <person name="Goeker M."/>
        </authorList>
    </citation>
    <scope>NUCLEOTIDE SEQUENCE [LARGE SCALE GENOMIC DNA]</scope>
    <source>
        <strain evidence="2 3">DSM 19345</strain>
    </source>
</reference>
<evidence type="ECO:0000313" key="2">
    <source>
        <dbReference type="EMBL" id="TCT02825.1"/>
    </source>
</evidence>
<dbReference type="AlphaFoldDB" id="A0A4R3LW12"/>
<gene>
    <name evidence="2" type="ORF">EDC22_1239</name>
</gene>
<comment type="caution">
    <text evidence="2">The sequence shown here is derived from an EMBL/GenBank/DDBJ whole genome shotgun (WGS) entry which is preliminary data.</text>
</comment>
<evidence type="ECO:0008006" key="4">
    <source>
        <dbReference type="Google" id="ProtNLM"/>
    </source>
</evidence>
<dbReference type="OrthoDB" id="8448547at2"/>
<protein>
    <recommendedName>
        <fullName evidence="4">Tail tape measure protein</fullName>
    </recommendedName>
</protein>
<dbReference type="EMBL" id="SMAK01000023">
    <property type="protein sequence ID" value="TCT02825.1"/>
    <property type="molecule type" value="Genomic_DNA"/>
</dbReference>
<accession>A0A4R3LW12</accession>
<evidence type="ECO:0000256" key="1">
    <source>
        <dbReference type="SAM" id="MobiDB-lite"/>
    </source>
</evidence>
<sequence>MSDDQGSFARLSADIAAFRDELRALHRLASGFGGAMAQALDEAIGKGRELDEVLKGLGLRLARLAIEAAMRPLGERLGAAIAGALGAAAPAAAPVRAASAAKIAPVHAPPVHAPAAMPATDRGPPSGSGTWAGDHGQDEPRAAAMLRPVAVTVNIATPDVEGFRSSRGQLAAEVVRAIERAMRHR</sequence>
<name>A0A4R3LW12_9HYPH</name>
<dbReference type="Proteomes" id="UP000295678">
    <property type="component" value="Unassembled WGS sequence"/>
</dbReference>
<feature type="region of interest" description="Disordered" evidence="1">
    <location>
        <begin position="113"/>
        <end position="138"/>
    </location>
</feature>
<evidence type="ECO:0000313" key="3">
    <source>
        <dbReference type="Proteomes" id="UP000295678"/>
    </source>
</evidence>
<keyword evidence="3" id="KW-1185">Reference proteome</keyword>
<proteinExistence type="predicted"/>
<dbReference type="RefSeq" id="WP_132808070.1">
    <property type="nucleotide sequence ID" value="NZ_SMAK01000023.1"/>
</dbReference>
<organism evidence="2 3">
    <name type="scientific">Tepidamorphus gemmatus</name>
    <dbReference type="NCBI Taxonomy" id="747076"/>
    <lineage>
        <taxon>Bacteria</taxon>
        <taxon>Pseudomonadati</taxon>
        <taxon>Pseudomonadota</taxon>
        <taxon>Alphaproteobacteria</taxon>
        <taxon>Hyphomicrobiales</taxon>
        <taxon>Tepidamorphaceae</taxon>
        <taxon>Tepidamorphus</taxon>
    </lineage>
</organism>